<dbReference type="InterPro" id="IPR029044">
    <property type="entry name" value="Nucleotide-diphossugar_trans"/>
</dbReference>
<dbReference type="AlphaFoldDB" id="A0A4R7RXH8"/>
<organism evidence="2 3">
    <name type="scientific">Prosthecobacter fusiformis</name>
    <dbReference type="NCBI Taxonomy" id="48464"/>
    <lineage>
        <taxon>Bacteria</taxon>
        <taxon>Pseudomonadati</taxon>
        <taxon>Verrucomicrobiota</taxon>
        <taxon>Verrucomicrobiia</taxon>
        <taxon>Verrucomicrobiales</taxon>
        <taxon>Verrucomicrobiaceae</taxon>
        <taxon>Prosthecobacter</taxon>
    </lineage>
</organism>
<sequence length="186" mass="19421">MHLCGAVILAAGASSRMGVAKQLLPFEGQPLIVHIARIALVSEVSSVAIVLGAHAEVCAMAVADLPVRVVNNPHWQEGMASSIRAGVDALGSEVDSLVILLCDQPQISPALINALISTGHPLAACRYGQTVGPPVFISRPFFEELRGLQGDTGAKSLLKAHAEKVGWVDFPAGANDLDTPADYARV</sequence>
<dbReference type="PANTHER" id="PTHR43777:SF1">
    <property type="entry name" value="MOLYBDENUM COFACTOR CYTIDYLYLTRANSFERASE"/>
    <property type="match status" value="1"/>
</dbReference>
<gene>
    <name evidence="2" type="ORF">EI77_02619</name>
</gene>
<protein>
    <submittedName>
        <fullName evidence="2">Molybdenum cofactor cytidylyltransferase</fullName>
    </submittedName>
</protein>
<dbReference type="SUPFAM" id="SSF53448">
    <property type="entry name" value="Nucleotide-diphospho-sugar transferases"/>
    <property type="match status" value="1"/>
</dbReference>
<keyword evidence="2" id="KW-0808">Transferase</keyword>
<keyword evidence="2" id="KW-0548">Nucleotidyltransferase</keyword>
<feature type="domain" description="MobA-like NTP transferase" evidence="1">
    <location>
        <begin position="6"/>
        <end position="163"/>
    </location>
</feature>
<evidence type="ECO:0000313" key="3">
    <source>
        <dbReference type="Proteomes" id="UP000295662"/>
    </source>
</evidence>
<dbReference type="RefSeq" id="WP_133795678.1">
    <property type="nucleotide sequence ID" value="NZ_SOCA01000004.1"/>
</dbReference>
<dbReference type="EMBL" id="SOCA01000004">
    <property type="protein sequence ID" value="TDU70572.1"/>
    <property type="molecule type" value="Genomic_DNA"/>
</dbReference>
<keyword evidence="3" id="KW-1185">Reference proteome</keyword>
<name>A0A4R7RXH8_9BACT</name>
<dbReference type="Pfam" id="PF12804">
    <property type="entry name" value="NTP_transf_3"/>
    <property type="match status" value="1"/>
</dbReference>
<evidence type="ECO:0000313" key="2">
    <source>
        <dbReference type="EMBL" id="TDU70572.1"/>
    </source>
</evidence>
<dbReference type="OrthoDB" id="285216at2"/>
<proteinExistence type="predicted"/>
<reference evidence="2 3" key="1">
    <citation type="submission" date="2019-03" db="EMBL/GenBank/DDBJ databases">
        <title>Genomic Encyclopedia of Archaeal and Bacterial Type Strains, Phase II (KMG-II): from individual species to whole genera.</title>
        <authorList>
            <person name="Goeker M."/>
        </authorList>
    </citation>
    <scope>NUCLEOTIDE SEQUENCE [LARGE SCALE GENOMIC DNA]</scope>
    <source>
        <strain evidence="2 3">ATCC 25309</strain>
    </source>
</reference>
<dbReference type="GO" id="GO:0016779">
    <property type="term" value="F:nucleotidyltransferase activity"/>
    <property type="evidence" value="ECO:0007669"/>
    <property type="project" value="UniProtKB-KW"/>
</dbReference>
<dbReference type="PANTHER" id="PTHR43777">
    <property type="entry name" value="MOLYBDENUM COFACTOR CYTIDYLYLTRANSFERASE"/>
    <property type="match status" value="1"/>
</dbReference>
<comment type="caution">
    <text evidence="2">The sequence shown here is derived from an EMBL/GenBank/DDBJ whole genome shotgun (WGS) entry which is preliminary data.</text>
</comment>
<dbReference type="CDD" id="cd04182">
    <property type="entry name" value="GT_2_like_f"/>
    <property type="match status" value="1"/>
</dbReference>
<dbReference type="Proteomes" id="UP000295662">
    <property type="component" value="Unassembled WGS sequence"/>
</dbReference>
<evidence type="ECO:0000259" key="1">
    <source>
        <dbReference type="Pfam" id="PF12804"/>
    </source>
</evidence>
<dbReference type="InterPro" id="IPR025877">
    <property type="entry name" value="MobA-like_NTP_Trfase"/>
</dbReference>
<dbReference type="Gene3D" id="3.90.550.10">
    <property type="entry name" value="Spore Coat Polysaccharide Biosynthesis Protein SpsA, Chain A"/>
    <property type="match status" value="1"/>
</dbReference>
<accession>A0A4R7RXH8</accession>